<dbReference type="GO" id="GO:0019814">
    <property type="term" value="C:immunoglobulin complex"/>
    <property type="evidence" value="ECO:0007669"/>
    <property type="project" value="UniProtKB-KW"/>
</dbReference>
<dbReference type="AlphaFoldDB" id="H3ACI4"/>
<proteinExistence type="predicted"/>
<dbReference type="InterPro" id="IPR013106">
    <property type="entry name" value="Ig_V-set"/>
</dbReference>
<dbReference type="STRING" id="7897.ENSLACP00000007355"/>
<accession>H3ACI4</accession>
<dbReference type="InterPro" id="IPR013783">
    <property type="entry name" value="Ig-like_fold"/>
</dbReference>
<dbReference type="EMBL" id="AFYH01118919">
    <property type="status" value="NOT_ANNOTATED_CDS"/>
    <property type="molecule type" value="Genomic_DNA"/>
</dbReference>
<dbReference type="GeneTree" id="ENSGT00940000163847"/>
<dbReference type="Proteomes" id="UP000008672">
    <property type="component" value="Unassembled WGS sequence"/>
</dbReference>
<dbReference type="PROSITE" id="PS50835">
    <property type="entry name" value="IG_LIKE"/>
    <property type="match status" value="1"/>
</dbReference>
<evidence type="ECO:0000256" key="3">
    <source>
        <dbReference type="ARBA" id="ARBA00043265"/>
    </source>
</evidence>
<dbReference type="GO" id="GO:0002250">
    <property type="term" value="P:adaptive immune response"/>
    <property type="evidence" value="ECO:0007669"/>
    <property type="project" value="UniProtKB-KW"/>
</dbReference>
<reference evidence="5" key="2">
    <citation type="submission" date="2025-08" db="UniProtKB">
        <authorList>
            <consortium name="Ensembl"/>
        </authorList>
    </citation>
    <scope>IDENTIFICATION</scope>
</reference>
<dbReference type="SUPFAM" id="SSF48726">
    <property type="entry name" value="Immunoglobulin"/>
    <property type="match status" value="1"/>
</dbReference>
<keyword evidence="3" id="KW-1280">Immunoglobulin</keyword>
<feature type="domain" description="Ig-like" evidence="4">
    <location>
        <begin position="1"/>
        <end position="95"/>
    </location>
</feature>
<dbReference type="Pfam" id="PF07686">
    <property type="entry name" value="V-set"/>
    <property type="match status" value="1"/>
</dbReference>
<dbReference type="InParanoid" id="H3ACI4"/>
<dbReference type="eggNOG" id="ENOG502S5TB">
    <property type="taxonomic scope" value="Eukaryota"/>
</dbReference>
<evidence type="ECO:0000256" key="2">
    <source>
        <dbReference type="ARBA" id="ARBA00023130"/>
    </source>
</evidence>
<reference evidence="5" key="3">
    <citation type="submission" date="2025-09" db="UniProtKB">
        <authorList>
            <consortium name="Ensembl"/>
        </authorList>
    </citation>
    <scope>IDENTIFICATION</scope>
</reference>
<dbReference type="HOGENOM" id="CLU_077975_5_1_1"/>
<dbReference type="Gene3D" id="2.60.40.10">
    <property type="entry name" value="Immunoglobulins"/>
    <property type="match status" value="1"/>
</dbReference>
<evidence type="ECO:0000259" key="4">
    <source>
        <dbReference type="PROSITE" id="PS50835"/>
    </source>
</evidence>
<dbReference type="Ensembl" id="ENSLACT00000007416.1">
    <property type="protein sequence ID" value="ENSLACP00000007355.1"/>
    <property type="gene ID" value="ENSLACG00000006527.1"/>
</dbReference>
<organism evidence="5 6">
    <name type="scientific">Latimeria chalumnae</name>
    <name type="common">Coelacanth</name>
    <dbReference type="NCBI Taxonomy" id="7897"/>
    <lineage>
        <taxon>Eukaryota</taxon>
        <taxon>Metazoa</taxon>
        <taxon>Chordata</taxon>
        <taxon>Craniata</taxon>
        <taxon>Vertebrata</taxon>
        <taxon>Euteleostomi</taxon>
        <taxon>Coelacanthiformes</taxon>
        <taxon>Coelacanthidae</taxon>
        <taxon>Latimeria</taxon>
    </lineage>
</organism>
<reference evidence="6" key="1">
    <citation type="submission" date="2011-08" db="EMBL/GenBank/DDBJ databases">
        <title>The draft genome of Latimeria chalumnae.</title>
        <authorList>
            <person name="Di Palma F."/>
            <person name="Alfoldi J."/>
            <person name="Johnson J."/>
            <person name="Berlin A."/>
            <person name="Gnerre S."/>
            <person name="Jaffe D."/>
            <person name="MacCallum I."/>
            <person name="Young S."/>
            <person name="Walker B.J."/>
            <person name="Lander E."/>
            <person name="Lindblad-Toh K."/>
        </authorList>
    </citation>
    <scope>NUCLEOTIDE SEQUENCE [LARGE SCALE GENOMIC DNA]</scope>
    <source>
        <strain evidence="6">Wild caught</strain>
    </source>
</reference>
<dbReference type="GO" id="GO:0005576">
    <property type="term" value="C:extracellular region"/>
    <property type="evidence" value="ECO:0007669"/>
    <property type="project" value="UniProtKB-ARBA"/>
</dbReference>
<dbReference type="OMA" id="SSYMHWF"/>
<keyword evidence="1" id="KW-0391">Immunity</keyword>
<evidence type="ECO:0000313" key="5">
    <source>
        <dbReference type="Ensembl" id="ENSLACP00000007355.1"/>
    </source>
</evidence>
<dbReference type="SMART" id="SM00406">
    <property type="entry name" value="IGv"/>
    <property type="match status" value="1"/>
</dbReference>
<keyword evidence="6" id="KW-1185">Reference proteome</keyword>
<evidence type="ECO:0000256" key="1">
    <source>
        <dbReference type="ARBA" id="ARBA00022859"/>
    </source>
</evidence>
<protein>
    <recommendedName>
        <fullName evidence="4">Ig-like domain-containing protein</fullName>
    </recommendedName>
</protein>
<keyword evidence="2" id="KW-1064">Adaptive immunity</keyword>
<dbReference type="PANTHER" id="PTHR23266">
    <property type="entry name" value="IMMUNOGLOBULIN HEAVY CHAIN"/>
    <property type="match status" value="1"/>
</dbReference>
<dbReference type="InterPro" id="IPR007110">
    <property type="entry name" value="Ig-like_dom"/>
</dbReference>
<name>H3ACI4_LATCH</name>
<evidence type="ECO:0000313" key="6">
    <source>
        <dbReference type="Proteomes" id="UP000008672"/>
    </source>
</evidence>
<dbReference type="FunFam" id="2.60.40.10:FF:001594">
    <property type="entry name" value="Immunoglobulin heavy variable 9-4"/>
    <property type="match status" value="1"/>
</dbReference>
<dbReference type="InterPro" id="IPR050199">
    <property type="entry name" value="IgHV"/>
</dbReference>
<dbReference type="InterPro" id="IPR036179">
    <property type="entry name" value="Ig-like_dom_sf"/>
</dbReference>
<sequence length="95" mass="10807">TAVLTQAGTEVAKAGESIKLQCDLSGFDVNSYRMYWYRQAPGKGLDWLVNYWSSSVNHYSPSIRGQFTASKENSNFYLQMSNLEIEDTAIYYCAR</sequence>